<dbReference type="KEGG" id="plyc:GXP70_11535"/>
<dbReference type="InterPro" id="IPR050229">
    <property type="entry name" value="GlpE_sulfurtransferase"/>
</dbReference>
<keyword evidence="3" id="KW-1185">Reference proteome</keyword>
<dbReference type="Proteomes" id="UP000476064">
    <property type="component" value="Chromosome"/>
</dbReference>
<evidence type="ECO:0000313" key="3">
    <source>
        <dbReference type="Proteomes" id="UP000476064"/>
    </source>
</evidence>
<organism evidence="2 3">
    <name type="scientific">Paenibacillus lycopersici</name>
    <dbReference type="NCBI Taxonomy" id="2704462"/>
    <lineage>
        <taxon>Bacteria</taxon>
        <taxon>Bacillati</taxon>
        <taxon>Bacillota</taxon>
        <taxon>Bacilli</taxon>
        <taxon>Bacillales</taxon>
        <taxon>Paenibacillaceae</taxon>
        <taxon>Paenibacillus</taxon>
    </lineage>
</organism>
<dbReference type="SMART" id="SM00450">
    <property type="entry name" value="RHOD"/>
    <property type="match status" value="1"/>
</dbReference>
<evidence type="ECO:0000313" key="2">
    <source>
        <dbReference type="EMBL" id="QHT60503.1"/>
    </source>
</evidence>
<gene>
    <name evidence="2" type="ORF">GXP70_11535</name>
</gene>
<dbReference type="InterPro" id="IPR001763">
    <property type="entry name" value="Rhodanese-like_dom"/>
</dbReference>
<dbReference type="Pfam" id="PF00581">
    <property type="entry name" value="Rhodanese"/>
    <property type="match status" value="1"/>
</dbReference>
<dbReference type="RefSeq" id="WP_162356777.1">
    <property type="nucleotide sequence ID" value="NZ_CP048209.1"/>
</dbReference>
<dbReference type="AlphaFoldDB" id="A0A6C0FYC7"/>
<dbReference type="SUPFAM" id="SSF52821">
    <property type="entry name" value="Rhodanese/Cell cycle control phosphatase"/>
    <property type="match status" value="1"/>
</dbReference>
<protein>
    <submittedName>
        <fullName evidence="2">Rhodanese-like domain-containing protein</fullName>
    </submittedName>
</protein>
<dbReference type="PANTHER" id="PTHR43031:SF17">
    <property type="entry name" value="SULFURTRANSFERASE YTWF-RELATED"/>
    <property type="match status" value="1"/>
</dbReference>
<reference evidence="2 3" key="1">
    <citation type="submission" date="2020-01" db="EMBL/GenBank/DDBJ databases">
        <title>Paenibacillus sp. nov., isolated from tomato rhizosphere.</title>
        <authorList>
            <person name="Weon H.-Y."/>
            <person name="Lee S.A."/>
        </authorList>
    </citation>
    <scope>NUCLEOTIDE SEQUENCE [LARGE SCALE GENOMIC DNA]</scope>
    <source>
        <strain evidence="2 3">12200R-189</strain>
    </source>
</reference>
<accession>A0A6C0FYC7</accession>
<dbReference type="EMBL" id="CP048209">
    <property type="protein sequence ID" value="QHT60503.1"/>
    <property type="molecule type" value="Genomic_DNA"/>
</dbReference>
<proteinExistence type="predicted"/>
<sequence>MEQWQQLQPGEFWRMLSEGKLDPALIIDVREPEEWEYYHIKGSTPMPLSSFQDTWERLPQDNPVYIICAHGVRSQAVCRYLNEKGYGSLVNVVGGMAAVSHFDGFQYD</sequence>
<evidence type="ECO:0000259" key="1">
    <source>
        <dbReference type="PROSITE" id="PS50206"/>
    </source>
</evidence>
<dbReference type="PANTHER" id="PTHR43031">
    <property type="entry name" value="FAD-DEPENDENT OXIDOREDUCTASE"/>
    <property type="match status" value="1"/>
</dbReference>
<name>A0A6C0FYC7_9BACL</name>
<dbReference type="Gene3D" id="3.40.250.10">
    <property type="entry name" value="Rhodanese-like domain"/>
    <property type="match status" value="1"/>
</dbReference>
<feature type="domain" description="Rhodanese" evidence="1">
    <location>
        <begin position="20"/>
        <end position="107"/>
    </location>
</feature>
<dbReference type="CDD" id="cd00158">
    <property type="entry name" value="RHOD"/>
    <property type="match status" value="1"/>
</dbReference>
<dbReference type="InterPro" id="IPR036873">
    <property type="entry name" value="Rhodanese-like_dom_sf"/>
</dbReference>
<dbReference type="PROSITE" id="PS50206">
    <property type="entry name" value="RHODANESE_3"/>
    <property type="match status" value="1"/>
</dbReference>